<evidence type="ECO:0000313" key="1">
    <source>
        <dbReference type="EMBL" id="OGL96945.1"/>
    </source>
</evidence>
<dbReference type="Proteomes" id="UP000177331">
    <property type="component" value="Unassembled WGS sequence"/>
</dbReference>
<dbReference type="AlphaFoldDB" id="A0A1F7W2C0"/>
<dbReference type="InterPro" id="IPR010393">
    <property type="entry name" value="DUF991_YecM-like"/>
</dbReference>
<evidence type="ECO:0000313" key="2">
    <source>
        <dbReference type="Proteomes" id="UP000177331"/>
    </source>
</evidence>
<accession>A0A1F7W2C0</accession>
<protein>
    <submittedName>
        <fullName evidence="1">Uncharacterized protein</fullName>
    </submittedName>
</protein>
<dbReference type="Gene3D" id="3.10.180.10">
    <property type="entry name" value="2,3-Dihydroxybiphenyl 1,2-Dioxygenase, domain 1"/>
    <property type="match status" value="1"/>
</dbReference>
<dbReference type="Pfam" id="PF06185">
    <property type="entry name" value="YecM"/>
    <property type="match status" value="1"/>
</dbReference>
<name>A0A1F7W2C0_9BACT</name>
<reference evidence="1 2" key="1">
    <citation type="journal article" date="2016" name="Nat. Commun.">
        <title>Thousands of microbial genomes shed light on interconnected biogeochemical processes in an aquifer system.</title>
        <authorList>
            <person name="Anantharaman K."/>
            <person name="Brown C.T."/>
            <person name="Hug L.A."/>
            <person name="Sharon I."/>
            <person name="Castelle C.J."/>
            <person name="Probst A.J."/>
            <person name="Thomas B.C."/>
            <person name="Singh A."/>
            <person name="Wilkins M.J."/>
            <person name="Karaoz U."/>
            <person name="Brodie E.L."/>
            <person name="Williams K.H."/>
            <person name="Hubbard S.S."/>
            <person name="Banfield J.F."/>
        </authorList>
    </citation>
    <scope>NUCLEOTIDE SEQUENCE [LARGE SCALE GENOMIC DNA]</scope>
</reference>
<sequence>MVESRQSFFWRYPTLQTIEAFYEEVKPFVAMYNTWLKDMRAFSLPIAIVPDHICYKCSSSEEFEHMRQFFEKDRTYMYQSFISGRRVAIIKLPHNIGTHLNYIRYLELSDQKPDGSQVSGFDHIEIYPDVGTVESLVQELSKNNAHFQIRNRTHHTTYDTTLEGGLKIRIERECLIEKIKREEMR</sequence>
<comment type="caution">
    <text evidence="1">The sequence shown here is derived from an EMBL/GenBank/DDBJ whole genome shotgun (WGS) entry which is preliminary data.</text>
</comment>
<proteinExistence type="predicted"/>
<dbReference type="STRING" id="1802421.A2318_01835"/>
<dbReference type="SUPFAM" id="SSF54593">
    <property type="entry name" value="Glyoxalase/Bleomycin resistance protein/Dihydroxybiphenyl dioxygenase"/>
    <property type="match status" value="1"/>
</dbReference>
<gene>
    <name evidence="1" type="ORF">A2318_01835</name>
</gene>
<dbReference type="InterPro" id="IPR029068">
    <property type="entry name" value="Glyas_Bleomycin-R_OHBP_Dase"/>
</dbReference>
<organism evidence="1 2">
    <name type="scientific">Candidatus Uhrbacteria bacterium RIFOXYB2_FULL_45_11</name>
    <dbReference type="NCBI Taxonomy" id="1802421"/>
    <lineage>
        <taxon>Bacteria</taxon>
        <taxon>Candidatus Uhriibacteriota</taxon>
    </lineage>
</organism>
<dbReference type="EMBL" id="MGFD01000061">
    <property type="protein sequence ID" value="OGL96945.1"/>
    <property type="molecule type" value="Genomic_DNA"/>
</dbReference>